<organism evidence="1 2">
    <name type="scientific">Marinomonas colpomeniae</name>
    <dbReference type="NCBI Taxonomy" id="2774408"/>
    <lineage>
        <taxon>Bacteria</taxon>
        <taxon>Pseudomonadati</taxon>
        <taxon>Pseudomonadota</taxon>
        <taxon>Gammaproteobacteria</taxon>
        <taxon>Oceanospirillales</taxon>
        <taxon>Oceanospirillaceae</taxon>
        <taxon>Marinomonas</taxon>
    </lineage>
</organism>
<reference evidence="1 2" key="1">
    <citation type="submission" date="2020-09" db="EMBL/GenBank/DDBJ databases">
        <title>Marinomonas sp. nov., isolated from the cysticercosis algae of Qingdao, China.</title>
        <authorList>
            <person name="Sun X."/>
        </authorList>
    </citation>
    <scope>NUCLEOTIDE SEQUENCE [LARGE SCALE GENOMIC DNA]</scope>
    <source>
        <strain evidence="1 2">SM2066</strain>
    </source>
</reference>
<gene>
    <name evidence="1" type="ORF">IF202_06240</name>
</gene>
<protein>
    <submittedName>
        <fullName evidence="1">Uncharacterized protein</fullName>
    </submittedName>
</protein>
<dbReference type="Proteomes" id="UP000604161">
    <property type="component" value="Unassembled WGS sequence"/>
</dbReference>
<dbReference type="EMBL" id="JACYFC010000002">
    <property type="protein sequence ID" value="MBD5770644.1"/>
    <property type="molecule type" value="Genomic_DNA"/>
</dbReference>
<keyword evidence="2" id="KW-1185">Reference proteome</keyword>
<proteinExistence type="predicted"/>
<comment type="caution">
    <text evidence="1">The sequence shown here is derived from an EMBL/GenBank/DDBJ whole genome shotgun (WGS) entry which is preliminary data.</text>
</comment>
<evidence type="ECO:0000313" key="1">
    <source>
        <dbReference type="EMBL" id="MBD5770644.1"/>
    </source>
</evidence>
<sequence length="66" mass="7992">MWILLVWLNEKAMNGYKSLKLGHKKRKSKKAHIQQMMLSRKLPEYLRRDMGLPPYSSRHENDKRQP</sequence>
<name>A0ABR8NX72_9GAMM</name>
<accession>A0ABR8NX72</accession>
<dbReference type="RefSeq" id="WP_191594031.1">
    <property type="nucleotide sequence ID" value="NZ_JACYFC010000002.1"/>
</dbReference>
<evidence type="ECO:0000313" key="2">
    <source>
        <dbReference type="Proteomes" id="UP000604161"/>
    </source>
</evidence>